<dbReference type="OrthoDB" id="5757429at2"/>
<feature type="signal peptide" evidence="2">
    <location>
        <begin position="1"/>
        <end position="26"/>
    </location>
</feature>
<dbReference type="RefSeq" id="WP_011867559.1">
    <property type="nucleotide sequence ID" value="NC_009092.1"/>
</dbReference>
<dbReference type="STRING" id="323850.Shew_3765"/>
<organism evidence="3 4">
    <name type="scientific">Shewanella loihica (strain ATCC BAA-1088 / PV-4)</name>
    <dbReference type="NCBI Taxonomy" id="323850"/>
    <lineage>
        <taxon>Bacteria</taxon>
        <taxon>Pseudomonadati</taxon>
        <taxon>Pseudomonadota</taxon>
        <taxon>Gammaproteobacteria</taxon>
        <taxon>Alteromonadales</taxon>
        <taxon>Shewanellaceae</taxon>
        <taxon>Shewanella</taxon>
    </lineage>
</organism>
<evidence type="ECO:0000313" key="3">
    <source>
        <dbReference type="EMBL" id="ABO25631.1"/>
    </source>
</evidence>
<dbReference type="Gene3D" id="2.40.50.100">
    <property type="match status" value="1"/>
</dbReference>
<evidence type="ECO:0008006" key="5">
    <source>
        <dbReference type="Google" id="ProtNLM"/>
    </source>
</evidence>
<proteinExistence type="predicted"/>
<evidence type="ECO:0000313" key="4">
    <source>
        <dbReference type="Proteomes" id="UP000001558"/>
    </source>
</evidence>
<feature type="chain" id="PRO_5002658151" description="Membrane fusion-like protein" evidence="2">
    <location>
        <begin position="27"/>
        <end position="346"/>
    </location>
</feature>
<dbReference type="Proteomes" id="UP000001558">
    <property type="component" value="Chromosome"/>
</dbReference>
<sequence precursor="true">MTAKYGASLLCLSAFLSASLMHPAQAEPLSLETLGKLALSYVQPQKVASYEGSALPAQVARLPGNDYWVSTPENIQQVTFLVGQGQPVSQGQAIARLTGPEVFHFLAQVEAASSLYQLAKQRYDRNRPLLKNGSISADKWREISQDYFASHLEYEHMQHFMAMVLAKDEASESLTIGAPVAGIVKLNQLDTPYHAGTQLFSLVPSDAIRVRVNVPMSQSASLSAININACHLTIDAQSAIADGAFINAWSEPVPQGCNLLLGQQITVIPEYQKAVYLLPKHSVFSWEQESQVFTQQASQLEAVTIEILGSTPEQYIVASDLDLSQMQVLSQSVAAVKGIMLGLGGE</sequence>
<dbReference type="Gene3D" id="2.40.30.170">
    <property type="match status" value="1"/>
</dbReference>
<keyword evidence="2" id="KW-0732">Signal</keyword>
<dbReference type="eggNOG" id="COG0845">
    <property type="taxonomic scope" value="Bacteria"/>
</dbReference>
<dbReference type="GO" id="GO:0060003">
    <property type="term" value="P:copper ion export"/>
    <property type="evidence" value="ECO:0007669"/>
    <property type="project" value="TreeGrafter"/>
</dbReference>
<dbReference type="EMBL" id="CP000606">
    <property type="protein sequence ID" value="ABO25631.1"/>
    <property type="molecule type" value="Genomic_DNA"/>
</dbReference>
<accession>A3QJI3</accession>
<dbReference type="AlphaFoldDB" id="A3QJI3"/>
<dbReference type="PANTHER" id="PTHR30097:SF4">
    <property type="entry name" value="SLR6042 PROTEIN"/>
    <property type="match status" value="1"/>
</dbReference>
<gene>
    <name evidence="3" type="ordered locus">Shew_3765</name>
</gene>
<dbReference type="GO" id="GO:0030313">
    <property type="term" value="C:cell envelope"/>
    <property type="evidence" value="ECO:0007669"/>
    <property type="project" value="TreeGrafter"/>
</dbReference>
<name>A3QJI3_SHELP</name>
<keyword evidence="4" id="KW-1185">Reference proteome</keyword>
<evidence type="ECO:0000256" key="2">
    <source>
        <dbReference type="SAM" id="SignalP"/>
    </source>
</evidence>
<protein>
    <recommendedName>
        <fullName evidence="5">Membrane fusion-like protein</fullName>
    </recommendedName>
</protein>
<reference evidence="3 4" key="1">
    <citation type="submission" date="2007-03" db="EMBL/GenBank/DDBJ databases">
        <title>Complete sequence of Shewanella loihica PV-4.</title>
        <authorList>
            <consortium name="US DOE Joint Genome Institute"/>
            <person name="Copeland A."/>
            <person name="Lucas S."/>
            <person name="Lapidus A."/>
            <person name="Barry K."/>
            <person name="Detter J.C."/>
            <person name="Glavina del Rio T."/>
            <person name="Hammon N."/>
            <person name="Israni S."/>
            <person name="Dalin E."/>
            <person name="Tice H."/>
            <person name="Pitluck S."/>
            <person name="Chain P."/>
            <person name="Malfatti S."/>
            <person name="Shin M."/>
            <person name="Vergez L."/>
            <person name="Schmutz J."/>
            <person name="Larimer F."/>
            <person name="Land M."/>
            <person name="Hauser L."/>
            <person name="Kyrpides N."/>
            <person name="Mikhailova N."/>
            <person name="Romine M.F."/>
            <person name="Serres G."/>
            <person name="Fredrickson J."/>
            <person name="Tiedje J."/>
            <person name="Richardson P."/>
        </authorList>
    </citation>
    <scope>NUCLEOTIDE SEQUENCE [LARGE SCALE GENOMIC DNA]</scope>
    <source>
        <strain evidence="4">ATCC BAA-1088 / PV-4</strain>
    </source>
</reference>
<dbReference type="InterPro" id="IPR051909">
    <property type="entry name" value="MFP_Cation_Efflux"/>
</dbReference>
<dbReference type="Gene3D" id="1.10.287.470">
    <property type="entry name" value="Helix hairpin bin"/>
    <property type="match status" value="1"/>
</dbReference>
<evidence type="ECO:0000256" key="1">
    <source>
        <dbReference type="ARBA" id="ARBA00022448"/>
    </source>
</evidence>
<dbReference type="PANTHER" id="PTHR30097">
    <property type="entry name" value="CATION EFFLUX SYSTEM PROTEIN CUSB"/>
    <property type="match status" value="1"/>
</dbReference>
<keyword evidence="1" id="KW-0813">Transport</keyword>
<dbReference type="HOGENOM" id="CLU_066176_0_0_6"/>
<dbReference type="GO" id="GO:0015679">
    <property type="term" value="P:plasma membrane copper ion transport"/>
    <property type="evidence" value="ECO:0007669"/>
    <property type="project" value="TreeGrafter"/>
</dbReference>
<dbReference type="KEGG" id="slo:Shew_3765"/>